<gene>
    <name evidence="1" type="ORF">AOG55_00755</name>
</gene>
<dbReference type="PANTHER" id="PTHR13754">
    <property type="entry name" value="METALLO-BETA-LACTAMASE SUPERFAMILY PROTEIN"/>
    <property type="match status" value="1"/>
</dbReference>
<sequence>MTYVWTPYGLFEISPDFTENELKEHGANFIPVEKPYNIDNNIIVSGEIPRNRGPSHNGHTFDENGGEDLIKDDMALYLQTKNGLAMITGCGHSGIENIMEYGIKITGKIKYMQ</sequence>
<accession>A0A0Q0RQI4</accession>
<dbReference type="EMBL" id="LKBH01000245">
    <property type="protein sequence ID" value="KQB34534.1"/>
    <property type="molecule type" value="Genomic_DNA"/>
</dbReference>
<dbReference type="AlphaFoldDB" id="A0A0Q0RQI4"/>
<evidence type="ECO:0000313" key="2">
    <source>
        <dbReference type="Proteomes" id="UP000050301"/>
    </source>
</evidence>
<organism evidence="1 2">
    <name type="scientific">Acidiplasma cupricumulans</name>
    <dbReference type="NCBI Taxonomy" id="312540"/>
    <lineage>
        <taxon>Archaea</taxon>
        <taxon>Methanobacteriati</taxon>
        <taxon>Thermoplasmatota</taxon>
        <taxon>Thermoplasmata</taxon>
        <taxon>Thermoplasmatales</taxon>
        <taxon>Ferroplasmaceae</taxon>
        <taxon>Acidiplasma</taxon>
    </lineage>
</organism>
<protein>
    <submittedName>
        <fullName evidence="1">Uncharacterized protein</fullName>
    </submittedName>
</protein>
<reference evidence="1 2" key="1">
    <citation type="submission" date="2015-09" db="EMBL/GenBank/DDBJ databases">
        <title>Heavy metals and arsenic resistance mechanisms in polyextremophilic archaea of the family Ferroplasmaceae.</title>
        <authorList>
            <person name="Bulaev A.G."/>
            <person name="Kanygina A.V."/>
        </authorList>
    </citation>
    <scope>NUCLEOTIDE SEQUENCE [LARGE SCALE GENOMIC DNA]</scope>
    <source>
        <strain evidence="1 2">BH2</strain>
    </source>
</reference>
<dbReference type="Gene3D" id="3.60.15.10">
    <property type="entry name" value="Ribonuclease Z/Hydroxyacylglutathione hydrolase-like"/>
    <property type="match status" value="1"/>
</dbReference>
<dbReference type="RefSeq" id="WP_055032415.1">
    <property type="nucleotide sequence ID" value="NZ_LKBH01000245.1"/>
</dbReference>
<proteinExistence type="predicted"/>
<evidence type="ECO:0000313" key="1">
    <source>
        <dbReference type="EMBL" id="KQB34534.1"/>
    </source>
</evidence>
<dbReference type="InterPro" id="IPR036866">
    <property type="entry name" value="RibonucZ/Hydroxyglut_hydro"/>
</dbReference>
<dbReference type="InParanoid" id="A0A0Q0RQI4"/>
<keyword evidence="2" id="KW-1185">Reference proteome</keyword>
<dbReference type="GO" id="GO:0016740">
    <property type="term" value="F:transferase activity"/>
    <property type="evidence" value="ECO:0007669"/>
    <property type="project" value="TreeGrafter"/>
</dbReference>
<comment type="caution">
    <text evidence="1">The sequence shown here is derived from an EMBL/GenBank/DDBJ whole genome shotgun (WGS) entry which is preliminary data.</text>
</comment>
<dbReference type="InterPro" id="IPR052926">
    <property type="entry name" value="Metallo-beta-lactamase_dom"/>
</dbReference>
<dbReference type="PANTHER" id="PTHR13754:SF18">
    <property type="entry name" value="7,8-DIHYDROPTERIN-6-METHYL-4-(BETA-D-RIBOFURANOSYL)-AMINOBENZENE-5'-PHOSPHATE SYNTHASE"/>
    <property type="match status" value="1"/>
</dbReference>
<name>A0A0Q0RQI4_9ARCH</name>
<dbReference type="Proteomes" id="UP000050301">
    <property type="component" value="Unassembled WGS sequence"/>
</dbReference>